<protein>
    <submittedName>
        <fullName evidence="3">PspA/IM30 family protein</fullName>
    </submittedName>
</protein>
<dbReference type="PANTHER" id="PTHR31088">
    <property type="entry name" value="MEMBRANE-ASSOCIATED PROTEIN VIPP1, CHLOROPLASTIC"/>
    <property type="match status" value="1"/>
</dbReference>
<comment type="caution">
    <text evidence="3">The sequence shown here is derived from an EMBL/GenBank/DDBJ whole genome shotgun (WGS) entry which is preliminary data.</text>
</comment>
<keyword evidence="2" id="KW-0175">Coiled coil</keyword>
<dbReference type="InterPro" id="IPR007157">
    <property type="entry name" value="PspA_VIPP1"/>
</dbReference>
<evidence type="ECO:0000256" key="2">
    <source>
        <dbReference type="SAM" id="Coils"/>
    </source>
</evidence>
<comment type="similarity">
    <text evidence="1">Belongs to the PspA/Vipp/IM30 family.</text>
</comment>
<evidence type="ECO:0000313" key="4">
    <source>
        <dbReference type="Proteomes" id="UP001153387"/>
    </source>
</evidence>
<feature type="coiled-coil region" evidence="2">
    <location>
        <begin position="101"/>
        <end position="135"/>
    </location>
</feature>
<dbReference type="PANTHER" id="PTHR31088:SF6">
    <property type="entry name" value="PHAGE SHOCK PROTEIN A"/>
    <property type="match status" value="1"/>
</dbReference>
<dbReference type="Pfam" id="PF04012">
    <property type="entry name" value="PspA_IM30"/>
    <property type="match status" value="1"/>
</dbReference>
<name>A0A9X4KGK2_9BACL</name>
<accession>A0A9X4KGK2</accession>
<dbReference type="RefSeq" id="WP_277565721.1">
    <property type="nucleotide sequence ID" value="NZ_JAPDHZ010000003.1"/>
</dbReference>
<dbReference type="AlphaFoldDB" id="A0A9X4KGK2"/>
<evidence type="ECO:0000256" key="1">
    <source>
        <dbReference type="ARBA" id="ARBA00043985"/>
    </source>
</evidence>
<gene>
    <name evidence="3" type="ORF">OMP38_14155</name>
</gene>
<organism evidence="3 4">
    <name type="scientific">Cohnella ginsengisoli</name>
    <dbReference type="NCBI Taxonomy" id="425004"/>
    <lineage>
        <taxon>Bacteria</taxon>
        <taxon>Bacillati</taxon>
        <taxon>Bacillota</taxon>
        <taxon>Bacilli</taxon>
        <taxon>Bacillales</taxon>
        <taxon>Paenibacillaceae</taxon>
        <taxon>Cohnella</taxon>
    </lineage>
</organism>
<proteinExistence type="inferred from homology"/>
<evidence type="ECO:0000313" key="3">
    <source>
        <dbReference type="EMBL" id="MDG0791879.1"/>
    </source>
</evidence>
<reference evidence="3 4" key="1">
    <citation type="submission" date="2022-10" db="EMBL/GenBank/DDBJ databases">
        <title>Comparative genomic analysis of Cohnella hashimotonis sp. nov., isolated from the International Space Station.</title>
        <authorList>
            <person name="Simpson A."/>
            <person name="Venkateswaran K."/>
        </authorList>
    </citation>
    <scope>NUCLEOTIDE SEQUENCE [LARGE SCALE GENOMIC DNA]</scope>
    <source>
        <strain evidence="3 4">DSM 18997</strain>
    </source>
</reference>
<sequence>MSVVKRVRDITVATLNERLDNAEDPVKLIDQFLWSTHQEICQCEVLQRQYAAHTDQMHKQLKDAQLWAQRREEQALTALKAGEENAAKLALADKVAHEERAERYQGLYEQSRGELLELEQLLQELRDEYRSVYDRRQFYIARMESLKLQQRLNARFAPGSADPSQMLRKVDDRLTDMELETKSLRDLRRMGQELVYQAGTVVSQAVDRELQNLKRKLEQGGG</sequence>
<dbReference type="Proteomes" id="UP001153387">
    <property type="component" value="Unassembled WGS sequence"/>
</dbReference>
<dbReference type="EMBL" id="JAPDHZ010000003">
    <property type="protein sequence ID" value="MDG0791879.1"/>
    <property type="molecule type" value="Genomic_DNA"/>
</dbReference>
<keyword evidence="4" id="KW-1185">Reference proteome</keyword>